<sequence length="256" mass="28120">MRSELAERLRSLPVPKELDVTALFGELDTQGARRAAEQYNADLAAIVQAERDYAAVLRAADEAERMAQQLRARLVEFAERSAARLDPVHALADAHSALLAPLASMEIEKAMTAAGAELEKQELAAERGEVLTADGLDIVVEPVMQALDGVRKVVPEAGQALEALLGVQTALHNVIRERRGLGRGPIEPEDVDRFHHATLEIRVQLTRVHQDVRALRKWAEQRLNKCTKIESDVIGAHTRLKNAWNVYMGLSLGPVG</sequence>
<organism evidence="2 3">
    <name type="scientific">Lentzea aerocolonigenes</name>
    <name type="common">Lechevalieria aerocolonigenes</name>
    <name type="synonym">Saccharothrix aerocolonigenes</name>
    <dbReference type="NCBI Taxonomy" id="68170"/>
    <lineage>
        <taxon>Bacteria</taxon>
        <taxon>Bacillati</taxon>
        <taxon>Actinomycetota</taxon>
        <taxon>Actinomycetes</taxon>
        <taxon>Pseudonocardiales</taxon>
        <taxon>Pseudonocardiaceae</taxon>
        <taxon>Lentzea</taxon>
    </lineage>
</organism>
<accession>A0A0F0GF45</accession>
<dbReference type="EMBL" id="JYJG01000364">
    <property type="protein sequence ID" value="KJK42194.1"/>
    <property type="molecule type" value="Genomic_DNA"/>
</dbReference>
<dbReference type="PATRIC" id="fig|68170.10.peg.9949"/>
<dbReference type="AlphaFoldDB" id="A0A0F0GF45"/>
<reference evidence="2 3" key="1">
    <citation type="submission" date="2015-02" db="EMBL/GenBank/DDBJ databases">
        <authorList>
            <person name="Ju K.-S."/>
            <person name="Doroghazi J.R."/>
            <person name="Metcalf W."/>
        </authorList>
    </citation>
    <scope>NUCLEOTIDE SEQUENCE [LARGE SCALE GENOMIC DNA]</scope>
    <source>
        <strain evidence="2 3">NRRL B-16140</strain>
    </source>
</reference>
<protein>
    <submittedName>
        <fullName evidence="2">Uncharacterized protein</fullName>
    </submittedName>
</protein>
<feature type="coiled-coil region" evidence="1">
    <location>
        <begin position="46"/>
        <end position="80"/>
    </location>
</feature>
<evidence type="ECO:0000313" key="2">
    <source>
        <dbReference type="EMBL" id="KJK42194.1"/>
    </source>
</evidence>
<evidence type="ECO:0000313" key="3">
    <source>
        <dbReference type="Proteomes" id="UP000033393"/>
    </source>
</evidence>
<evidence type="ECO:0000256" key="1">
    <source>
        <dbReference type="SAM" id="Coils"/>
    </source>
</evidence>
<gene>
    <name evidence="2" type="ORF">UK23_38320</name>
</gene>
<dbReference type="Proteomes" id="UP000033393">
    <property type="component" value="Unassembled WGS sequence"/>
</dbReference>
<proteinExistence type="predicted"/>
<keyword evidence="1" id="KW-0175">Coiled coil</keyword>
<keyword evidence="3" id="KW-1185">Reference proteome</keyword>
<comment type="caution">
    <text evidence="2">The sequence shown here is derived from an EMBL/GenBank/DDBJ whole genome shotgun (WGS) entry which is preliminary data.</text>
</comment>
<dbReference type="RefSeq" id="WP_045316683.1">
    <property type="nucleotide sequence ID" value="NZ_JYJG01000364.1"/>
</dbReference>
<name>A0A0F0GF45_LENAE</name>